<sequence>MSQSDISFWNDIKNNSRHVSWESEKALQQADGKMTVRNVLARLQVLDDEISWIQETLSAPAERPIPPSIAQLLGETLDQKRTLKSRLEKALDDTIVELPE</sequence>
<name>A0A0K9YP34_9BACL</name>
<dbReference type="PATRIC" id="fig|54915.3.peg.2185"/>
<evidence type="ECO:0000313" key="4">
    <source>
        <dbReference type="Proteomes" id="UP000319578"/>
    </source>
</evidence>
<evidence type="ECO:0000313" key="3">
    <source>
        <dbReference type="Proteomes" id="UP000036834"/>
    </source>
</evidence>
<evidence type="ECO:0000313" key="2">
    <source>
        <dbReference type="EMBL" id="KNB70407.1"/>
    </source>
</evidence>
<reference evidence="3" key="1">
    <citation type="submission" date="2015-07" db="EMBL/GenBank/DDBJ databases">
        <title>Genome sequencing project for genomic taxonomy and phylogenomics of Bacillus-like bacteria.</title>
        <authorList>
            <person name="Liu B."/>
            <person name="Wang J."/>
            <person name="Zhu Y."/>
            <person name="Liu G."/>
            <person name="Chen Q."/>
            <person name="Chen Z."/>
            <person name="Lan J."/>
            <person name="Che J."/>
            <person name="Ge C."/>
            <person name="Shi H."/>
            <person name="Pan Z."/>
            <person name="Liu X."/>
        </authorList>
    </citation>
    <scope>NUCLEOTIDE SEQUENCE [LARGE SCALE GENOMIC DNA]</scope>
    <source>
        <strain evidence="3">DSM 9887</strain>
    </source>
</reference>
<dbReference type="Proteomes" id="UP000319578">
    <property type="component" value="Unassembled WGS sequence"/>
</dbReference>
<comment type="caution">
    <text evidence="2">The sequence shown here is derived from an EMBL/GenBank/DDBJ whole genome shotgun (WGS) entry which is preliminary data.</text>
</comment>
<evidence type="ECO:0000313" key="1">
    <source>
        <dbReference type="EMBL" id="GED71813.1"/>
    </source>
</evidence>
<accession>A0A0K9YP34</accession>
<dbReference type="EMBL" id="LGIQ01000009">
    <property type="protein sequence ID" value="KNB70407.1"/>
    <property type="molecule type" value="Genomic_DNA"/>
</dbReference>
<dbReference type="EMBL" id="BJON01000023">
    <property type="protein sequence ID" value="GED71813.1"/>
    <property type="molecule type" value="Genomic_DNA"/>
</dbReference>
<reference evidence="1 4" key="3">
    <citation type="submission" date="2019-06" db="EMBL/GenBank/DDBJ databases">
        <title>Whole genome shotgun sequence of Brevibacillus reuszeri NBRC 15719.</title>
        <authorList>
            <person name="Hosoyama A."/>
            <person name="Uohara A."/>
            <person name="Ohji S."/>
            <person name="Ichikawa N."/>
        </authorList>
    </citation>
    <scope>NUCLEOTIDE SEQUENCE [LARGE SCALE GENOMIC DNA]</scope>
    <source>
        <strain evidence="1 4">NBRC 15719</strain>
    </source>
</reference>
<gene>
    <name evidence="2" type="ORF">ADS79_15815</name>
    <name evidence="1" type="ORF">BRE01_55150</name>
</gene>
<proteinExistence type="predicted"/>
<dbReference type="Proteomes" id="UP000036834">
    <property type="component" value="Unassembled WGS sequence"/>
</dbReference>
<dbReference type="OrthoDB" id="9890525at2"/>
<reference evidence="2" key="2">
    <citation type="submission" date="2015-07" db="EMBL/GenBank/DDBJ databases">
        <title>MeaNS - Measles Nucleotide Surveillance Program.</title>
        <authorList>
            <person name="Tran T."/>
            <person name="Druce J."/>
        </authorList>
    </citation>
    <scope>NUCLEOTIDE SEQUENCE</scope>
    <source>
        <strain evidence="2">DSM 9887</strain>
    </source>
</reference>
<keyword evidence="4" id="KW-1185">Reference proteome</keyword>
<dbReference type="RefSeq" id="WP_049739385.1">
    <property type="nucleotide sequence ID" value="NZ_BJON01000023.1"/>
</dbReference>
<protein>
    <submittedName>
        <fullName evidence="2">Uncharacterized protein</fullName>
    </submittedName>
</protein>
<organism evidence="2 3">
    <name type="scientific">Brevibacillus reuszeri</name>
    <dbReference type="NCBI Taxonomy" id="54915"/>
    <lineage>
        <taxon>Bacteria</taxon>
        <taxon>Bacillati</taxon>
        <taxon>Bacillota</taxon>
        <taxon>Bacilli</taxon>
        <taxon>Bacillales</taxon>
        <taxon>Paenibacillaceae</taxon>
        <taxon>Brevibacillus</taxon>
    </lineage>
</organism>
<dbReference type="AlphaFoldDB" id="A0A0K9YP34"/>